<feature type="transmembrane region" description="Helical" evidence="14">
    <location>
        <begin position="461"/>
        <end position="479"/>
    </location>
</feature>
<name>A0A8D2KUK3_VARKO</name>
<dbReference type="PRINTS" id="PR00243">
    <property type="entry name" value="MUSCARINICR"/>
</dbReference>
<keyword evidence="7 13" id="KW-0297">G-protein coupled receptor</keyword>
<keyword evidence="8 14" id="KW-0472">Membrane</keyword>
<dbReference type="GO" id="GO:0030425">
    <property type="term" value="C:dendrite"/>
    <property type="evidence" value="ECO:0007669"/>
    <property type="project" value="TreeGrafter"/>
</dbReference>
<evidence type="ECO:0000256" key="15">
    <source>
        <dbReference type="SAM" id="MobiDB-lite"/>
    </source>
</evidence>
<keyword evidence="3" id="KW-0597">Phosphoprotein</keyword>
<dbReference type="InterPro" id="IPR017452">
    <property type="entry name" value="GPCR_Rhodpsn_7TM"/>
</dbReference>
<dbReference type="PROSITE" id="PS00237">
    <property type="entry name" value="G_PROTEIN_RECEP_F1_1"/>
    <property type="match status" value="1"/>
</dbReference>
<dbReference type="Proteomes" id="UP000694545">
    <property type="component" value="Unplaced"/>
</dbReference>
<evidence type="ECO:0000256" key="2">
    <source>
        <dbReference type="ARBA" id="ARBA00022475"/>
    </source>
</evidence>
<feature type="transmembrane region" description="Helical" evidence="14">
    <location>
        <begin position="421"/>
        <end position="441"/>
    </location>
</feature>
<evidence type="ECO:0000256" key="13">
    <source>
        <dbReference type="RuleBase" id="RU000688"/>
    </source>
</evidence>
<keyword evidence="2 14" id="KW-1003">Cell membrane</keyword>
<dbReference type="OMA" id="CCCWGPR"/>
<feature type="transmembrane region" description="Helical" evidence="14">
    <location>
        <begin position="101"/>
        <end position="122"/>
    </location>
</feature>
<dbReference type="GO" id="GO:0045211">
    <property type="term" value="C:postsynaptic membrane"/>
    <property type="evidence" value="ECO:0007669"/>
    <property type="project" value="UniProtKB-SubCell"/>
</dbReference>
<organism evidence="17 18">
    <name type="scientific">Varanus komodoensis</name>
    <name type="common">Komodo dragon</name>
    <dbReference type="NCBI Taxonomy" id="61221"/>
    <lineage>
        <taxon>Eukaryota</taxon>
        <taxon>Metazoa</taxon>
        <taxon>Chordata</taxon>
        <taxon>Craniata</taxon>
        <taxon>Vertebrata</taxon>
        <taxon>Euteleostomi</taxon>
        <taxon>Lepidosauria</taxon>
        <taxon>Squamata</taxon>
        <taxon>Bifurcata</taxon>
        <taxon>Unidentata</taxon>
        <taxon>Episquamata</taxon>
        <taxon>Toxicofera</taxon>
        <taxon>Anguimorpha</taxon>
        <taxon>Paleoanguimorpha</taxon>
        <taxon>Varanoidea</taxon>
        <taxon>Varanidae</taxon>
        <taxon>Varanus</taxon>
    </lineage>
</organism>
<dbReference type="PRINTS" id="PR00237">
    <property type="entry name" value="GPCRRHODOPSN"/>
</dbReference>
<keyword evidence="4 13" id="KW-0812">Transmembrane</keyword>
<keyword evidence="6 14" id="KW-0770">Synapse</keyword>
<dbReference type="GO" id="GO:0016907">
    <property type="term" value="F:G protein-coupled acetylcholine receptor activity"/>
    <property type="evidence" value="ECO:0007669"/>
    <property type="project" value="UniProtKB-UniRule"/>
</dbReference>
<reference evidence="17" key="2">
    <citation type="submission" date="2025-09" db="UniProtKB">
        <authorList>
            <consortium name="Ensembl"/>
        </authorList>
    </citation>
    <scope>IDENTIFICATION</scope>
</reference>
<keyword evidence="5 14" id="KW-1133">Transmembrane helix</keyword>
<feature type="region of interest" description="Disordered" evidence="15">
    <location>
        <begin position="231"/>
        <end position="320"/>
    </location>
</feature>
<dbReference type="InterPro" id="IPR000276">
    <property type="entry name" value="GPCR_Rhodpsn"/>
</dbReference>
<evidence type="ECO:0000256" key="11">
    <source>
        <dbReference type="ARBA" id="ARBA00023224"/>
    </source>
</evidence>
<keyword evidence="18" id="KW-1185">Reference proteome</keyword>
<comment type="subcellular location">
    <subcellularLocation>
        <location evidence="14">Cell membrane</location>
        <topology evidence="14">Multi-pass membrane protein</topology>
    </subcellularLocation>
    <subcellularLocation>
        <location evidence="14">Postsynaptic cell membrane</location>
        <topology evidence="14">Multi-pass membrane protein</topology>
    </subcellularLocation>
</comment>
<dbReference type="Pfam" id="PF00001">
    <property type="entry name" value="7tm_1"/>
    <property type="match status" value="1"/>
</dbReference>
<feature type="transmembrane region" description="Helical" evidence="14">
    <location>
        <begin position="26"/>
        <end position="51"/>
    </location>
</feature>
<dbReference type="Gene3D" id="1.20.1070.10">
    <property type="entry name" value="Rhodopsin 7-helix transmembrane proteins"/>
    <property type="match status" value="2"/>
</dbReference>
<evidence type="ECO:0000256" key="14">
    <source>
        <dbReference type="RuleBase" id="RU361191"/>
    </source>
</evidence>
<evidence type="ECO:0000256" key="10">
    <source>
        <dbReference type="ARBA" id="ARBA00023180"/>
    </source>
</evidence>
<evidence type="ECO:0000256" key="9">
    <source>
        <dbReference type="ARBA" id="ARBA00023170"/>
    </source>
</evidence>
<dbReference type="PANTHER" id="PTHR24247:SF182">
    <property type="entry name" value="MUSCARINIC ACETYLCHOLINE RECEPTOR M1"/>
    <property type="match status" value="1"/>
</dbReference>
<feature type="transmembrane region" description="Helical" evidence="14">
    <location>
        <begin position="63"/>
        <end position="89"/>
    </location>
</feature>
<dbReference type="Ensembl" id="ENSVKKT00000009448.1">
    <property type="protein sequence ID" value="ENSVKKP00000009215.1"/>
    <property type="gene ID" value="ENSVKKG00000006528.1"/>
</dbReference>
<feature type="compositionally biased region" description="Basic and acidic residues" evidence="15">
    <location>
        <begin position="278"/>
        <end position="287"/>
    </location>
</feature>
<dbReference type="InterPro" id="IPR000995">
    <property type="entry name" value="Musac_Ach_rcpt"/>
</dbReference>
<dbReference type="GO" id="GO:0007187">
    <property type="term" value="P:G protein-coupled receptor signaling pathway, coupled to cyclic nucleotide second messenger"/>
    <property type="evidence" value="ECO:0007669"/>
    <property type="project" value="TreeGrafter"/>
</dbReference>
<dbReference type="GO" id="GO:0004993">
    <property type="term" value="F:G protein-coupled serotonin receptor activity"/>
    <property type="evidence" value="ECO:0007669"/>
    <property type="project" value="TreeGrafter"/>
</dbReference>
<evidence type="ECO:0000313" key="17">
    <source>
        <dbReference type="Ensembl" id="ENSVKKP00000009215.1"/>
    </source>
</evidence>
<reference evidence="17" key="1">
    <citation type="submission" date="2025-08" db="UniProtKB">
        <authorList>
            <consortium name="Ensembl"/>
        </authorList>
    </citation>
    <scope>IDENTIFICATION</scope>
</reference>
<evidence type="ECO:0000256" key="5">
    <source>
        <dbReference type="ARBA" id="ARBA00022989"/>
    </source>
</evidence>
<feature type="domain" description="G-protein coupled receptors family 1 profile" evidence="16">
    <location>
        <begin position="43"/>
        <end position="476"/>
    </location>
</feature>
<dbReference type="PANTHER" id="PTHR24247">
    <property type="entry name" value="5-HYDROXYTRYPTAMINE RECEPTOR"/>
    <property type="match status" value="1"/>
</dbReference>
<proteinExistence type="inferred from homology"/>
<protein>
    <recommendedName>
        <fullName evidence="14">Muscarinic acetylcholine receptor</fullName>
    </recommendedName>
</protein>
<evidence type="ECO:0000256" key="12">
    <source>
        <dbReference type="ARBA" id="ARBA00023257"/>
    </source>
</evidence>
<evidence type="ECO:0000256" key="3">
    <source>
        <dbReference type="ARBA" id="ARBA00022553"/>
    </source>
</evidence>
<dbReference type="PROSITE" id="PS50262">
    <property type="entry name" value="G_PROTEIN_RECEP_F1_2"/>
    <property type="match status" value="1"/>
</dbReference>
<dbReference type="AlphaFoldDB" id="A0A8D2KUK3"/>
<evidence type="ECO:0000256" key="4">
    <source>
        <dbReference type="ARBA" id="ARBA00022692"/>
    </source>
</evidence>
<evidence type="ECO:0000313" key="18">
    <source>
        <dbReference type="Proteomes" id="UP000694545"/>
    </source>
</evidence>
<comment type="similarity">
    <text evidence="14">Belongs to the G-protein coupled receptor 1 family. Muscarinic acetylcholine receptor subfamily.</text>
</comment>
<dbReference type="GO" id="GO:0007197">
    <property type="term" value="P:adenylate cyclase-inhibiting G protein-coupled acetylcholine receptor signaling pathway"/>
    <property type="evidence" value="ECO:0007669"/>
    <property type="project" value="TreeGrafter"/>
</dbReference>
<gene>
    <name evidence="17" type="primary">LOC123032478</name>
</gene>
<evidence type="ECO:0000256" key="7">
    <source>
        <dbReference type="ARBA" id="ARBA00023040"/>
    </source>
</evidence>
<feature type="transmembrane region" description="Helical" evidence="14">
    <location>
        <begin position="143"/>
        <end position="165"/>
    </location>
</feature>
<accession>A0A8D2KUK3</accession>
<evidence type="ECO:0000259" key="16">
    <source>
        <dbReference type="PROSITE" id="PS50262"/>
    </source>
</evidence>
<sequence>MQNNSHNGTVDPSAPLPECGLSLWEAALVVLVTGGFSVVTVVGNLLVMISFKVNRELKTVNNYFLLSLAGADLIIGAISMNLYTTYIVMGRWVMGSLACDLWLALDYVASNASVMNLLVISFDRYFSVTRPLTYRAKRTPRRAAVMIGMAWLISFVLWAPAILFWQNFVGERTVAEDQCYIQFLSVPIITFGTAIAAFYLPVTIMVVLYWKVYLETQRRAKELSGLQGSEFTGHLRGAPRAPPAEGSGGSGSSSSEPSHPLTSPPPRAPAPLRSCCFPRREPEDAGAEHGSTGSWNTTEEDEGEAASSDSLSSEEGEDRPFEVHTICSAVIRLPMVNSVLQPPRPPPGHEPRAAAGRQWAEGKVLVAFPKQPLHGDEGLRKAAGPPPVTEKTPAMAARLALQRRRRLSKRKKLSLMKEKKAARTLCAILLAFIVTWTPYNIMVLVSTFCGGCVPQALWKLGYWLCYINSTVNPLCYALCNRSFRSTFRRLLTCRWDRRAEAPGLREADPLRGNAGRRAGAAEGLRRDLRGMLALRRT</sequence>
<dbReference type="SUPFAM" id="SSF81321">
    <property type="entry name" value="Family A G protein-coupled receptor-like"/>
    <property type="match status" value="1"/>
</dbReference>
<keyword evidence="11 13" id="KW-0807">Transducer</keyword>
<keyword evidence="12 14" id="KW-0628">Postsynaptic cell membrane</keyword>
<evidence type="ECO:0000256" key="8">
    <source>
        <dbReference type="ARBA" id="ARBA00023136"/>
    </source>
</evidence>
<dbReference type="FunFam" id="1.20.1070.10:FF:000047">
    <property type="entry name" value="Muscarinic acetylcholine receptor"/>
    <property type="match status" value="1"/>
</dbReference>
<feature type="transmembrane region" description="Helical" evidence="14">
    <location>
        <begin position="185"/>
        <end position="210"/>
    </location>
</feature>
<keyword evidence="9 13" id="KW-0675">Receptor</keyword>
<evidence type="ECO:0000256" key="6">
    <source>
        <dbReference type="ARBA" id="ARBA00023018"/>
    </source>
</evidence>
<feature type="compositionally biased region" description="Low complexity" evidence="15">
    <location>
        <begin position="252"/>
        <end position="261"/>
    </location>
</feature>
<keyword evidence="10" id="KW-0325">Glycoprotein</keyword>
<feature type="compositionally biased region" description="Low complexity" evidence="15">
    <location>
        <begin position="236"/>
        <end position="245"/>
    </location>
</feature>
<evidence type="ECO:0000256" key="1">
    <source>
        <dbReference type="ARBA" id="ARBA00003336"/>
    </source>
</evidence>
<comment type="function">
    <text evidence="1">The muscarinic acetylcholine receptor mediates various cellular responses, including inhibition of adenylate cyclase, breakdown of phosphoinositides and modulation of potassium channels through the action of G proteins. Primary transducing effect is Pi turnover.</text>
</comment>